<dbReference type="Proteomes" id="UP001311232">
    <property type="component" value="Unassembled WGS sequence"/>
</dbReference>
<keyword evidence="3" id="KW-1185">Reference proteome</keyword>
<reference evidence="2 3" key="1">
    <citation type="submission" date="2021-06" db="EMBL/GenBank/DDBJ databases">
        <authorList>
            <person name="Palmer J.M."/>
        </authorList>
    </citation>
    <scope>NUCLEOTIDE SEQUENCE [LARGE SCALE GENOMIC DNA]</scope>
    <source>
        <strain evidence="2 3">MEX-2019</strain>
        <tissue evidence="2">Muscle</tissue>
    </source>
</reference>
<name>A0AAV9SBX2_9TELE</name>
<feature type="chain" id="PRO_5043552814" evidence="1">
    <location>
        <begin position="25"/>
        <end position="99"/>
    </location>
</feature>
<dbReference type="EMBL" id="JAHHUM010000602">
    <property type="protein sequence ID" value="KAK5618748.1"/>
    <property type="molecule type" value="Genomic_DNA"/>
</dbReference>
<protein>
    <submittedName>
        <fullName evidence="2">Uncharacterized protein</fullName>
    </submittedName>
</protein>
<proteinExistence type="predicted"/>
<dbReference type="AlphaFoldDB" id="A0AAV9SBX2"/>
<gene>
    <name evidence="2" type="ORF">CRENBAI_012664</name>
</gene>
<evidence type="ECO:0000313" key="2">
    <source>
        <dbReference type="EMBL" id="KAK5618748.1"/>
    </source>
</evidence>
<evidence type="ECO:0000313" key="3">
    <source>
        <dbReference type="Proteomes" id="UP001311232"/>
    </source>
</evidence>
<evidence type="ECO:0000256" key="1">
    <source>
        <dbReference type="SAM" id="SignalP"/>
    </source>
</evidence>
<feature type="signal peptide" evidence="1">
    <location>
        <begin position="1"/>
        <end position="24"/>
    </location>
</feature>
<organism evidence="2 3">
    <name type="scientific">Crenichthys baileyi</name>
    <name type="common">White River springfish</name>
    <dbReference type="NCBI Taxonomy" id="28760"/>
    <lineage>
        <taxon>Eukaryota</taxon>
        <taxon>Metazoa</taxon>
        <taxon>Chordata</taxon>
        <taxon>Craniata</taxon>
        <taxon>Vertebrata</taxon>
        <taxon>Euteleostomi</taxon>
        <taxon>Actinopterygii</taxon>
        <taxon>Neopterygii</taxon>
        <taxon>Teleostei</taxon>
        <taxon>Neoteleostei</taxon>
        <taxon>Acanthomorphata</taxon>
        <taxon>Ovalentaria</taxon>
        <taxon>Atherinomorphae</taxon>
        <taxon>Cyprinodontiformes</taxon>
        <taxon>Goodeidae</taxon>
        <taxon>Crenichthys</taxon>
    </lineage>
</organism>
<keyword evidence="1" id="KW-0732">Signal</keyword>
<sequence>MDSIFRLSLLLLFVGCLASGGAQTDSSTMTPTQSIPAAPILPSAKSSDWVIIFLQTAIKSHHELNETMLAQVLKTLQGLIQGLQPHTEFSLTLKNTTRV</sequence>
<accession>A0AAV9SBX2</accession>
<comment type="caution">
    <text evidence="2">The sequence shown here is derived from an EMBL/GenBank/DDBJ whole genome shotgun (WGS) entry which is preliminary data.</text>
</comment>